<evidence type="ECO:0000256" key="1">
    <source>
        <dbReference type="ARBA" id="ARBA00007749"/>
    </source>
</evidence>
<dbReference type="Gene3D" id="3.60.15.10">
    <property type="entry name" value="Ribonuclease Z/Hydroxyacylglutathione hydrolase-like"/>
    <property type="match status" value="1"/>
</dbReference>
<keyword evidence="4" id="KW-0862">Zinc</keyword>
<feature type="domain" description="Metallo-beta-lactamase" evidence="5">
    <location>
        <begin position="58"/>
        <end position="265"/>
    </location>
</feature>
<sequence>MLNWQVGSVNITCVVEMLFSLPHDPEGFFLRDATPEALKASPWLYPHFVNEDGSLNVSVHALLVEAPGLRLVVDTCIGNDKPRHLVGGNPLATSFLQHLADAGWSRDSVDAVVCTHLHVDHVGWNTMLVDGKWVPTFPKARYLIGKREFDHWSNEGDEEQQAIMGDSVRPIFDAGLAELVEMDHRVSPEVRLTPTPGHTPGHVSVVIESEGQSAVITGDIAHHPCQMAHPDWATSLDSDTQAATATRAKVFAEWADQPILVIGTHYAAPTAGHVKRDGAAFRFEV</sequence>
<evidence type="ECO:0000256" key="2">
    <source>
        <dbReference type="ARBA" id="ARBA00022723"/>
    </source>
</evidence>
<evidence type="ECO:0000256" key="3">
    <source>
        <dbReference type="ARBA" id="ARBA00022801"/>
    </source>
</evidence>
<dbReference type="InterPro" id="IPR036866">
    <property type="entry name" value="RibonucZ/Hydroxyglut_hydro"/>
</dbReference>
<evidence type="ECO:0000259" key="5">
    <source>
        <dbReference type="SMART" id="SM00849"/>
    </source>
</evidence>
<name>A0A5B0G354_9BURK</name>
<dbReference type="InterPro" id="IPR001279">
    <property type="entry name" value="Metallo-B-lactamas"/>
</dbReference>
<evidence type="ECO:0000256" key="4">
    <source>
        <dbReference type="ARBA" id="ARBA00022833"/>
    </source>
</evidence>
<accession>A0A5B0G354</accession>
<dbReference type="CDD" id="cd16277">
    <property type="entry name" value="metallo-hydrolase-like_MBL-fold"/>
    <property type="match status" value="1"/>
</dbReference>
<dbReference type="EMBL" id="VTUZ01000071">
    <property type="protein sequence ID" value="KAA0997836.1"/>
    <property type="molecule type" value="Genomic_DNA"/>
</dbReference>
<organism evidence="6 7">
    <name type="scientific">Paraburkholderia panacisoli</name>
    <dbReference type="NCBI Taxonomy" id="2603818"/>
    <lineage>
        <taxon>Bacteria</taxon>
        <taxon>Pseudomonadati</taxon>
        <taxon>Pseudomonadota</taxon>
        <taxon>Betaproteobacteria</taxon>
        <taxon>Burkholderiales</taxon>
        <taxon>Burkholderiaceae</taxon>
        <taxon>Paraburkholderia</taxon>
    </lineage>
</organism>
<keyword evidence="3 6" id="KW-0378">Hydrolase</keyword>
<dbReference type="PANTHER" id="PTHR42978">
    <property type="entry name" value="QUORUM-QUENCHING LACTONASE YTNP-RELATED-RELATED"/>
    <property type="match status" value="1"/>
</dbReference>
<dbReference type="GO" id="GO:0046872">
    <property type="term" value="F:metal ion binding"/>
    <property type="evidence" value="ECO:0007669"/>
    <property type="project" value="UniProtKB-KW"/>
</dbReference>
<proteinExistence type="inferred from homology"/>
<dbReference type="SUPFAM" id="SSF56281">
    <property type="entry name" value="Metallo-hydrolase/oxidoreductase"/>
    <property type="match status" value="1"/>
</dbReference>
<keyword evidence="2" id="KW-0479">Metal-binding</keyword>
<protein>
    <submittedName>
        <fullName evidence="6">MBL fold metallo-hydrolase</fullName>
    </submittedName>
</protein>
<dbReference type="PANTHER" id="PTHR42978:SF6">
    <property type="entry name" value="QUORUM-QUENCHING LACTONASE YTNP-RELATED"/>
    <property type="match status" value="1"/>
</dbReference>
<evidence type="ECO:0000313" key="6">
    <source>
        <dbReference type="EMBL" id="KAA0997836.1"/>
    </source>
</evidence>
<dbReference type="InterPro" id="IPR051013">
    <property type="entry name" value="MBL_superfamily_lactonases"/>
</dbReference>
<comment type="similarity">
    <text evidence="1">Belongs to the metallo-beta-lactamase superfamily.</text>
</comment>
<dbReference type="SMART" id="SM00849">
    <property type="entry name" value="Lactamase_B"/>
    <property type="match status" value="1"/>
</dbReference>
<dbReference type="AlphaFoldDB" id="A0A5B0G354"/>
<evidence type="ECO:0000313" key="7">
    <source>
        <dbReference type="Proteomes" id="UP000325273"/>
    </source>
</evidence>
<keyword evidence="7" id="KW-1185">Reference proteome</keyword>
<gene>
    <name evidence="6" type="ORF">FVF58_47150</name>
</gene>
<dbReference type="GO" id="GO:0016787">
    <property type="term" value="F:hydrolase activity"/>
    <property type="evidence" value="ECO:0007669"/>
    <property type="project" value="UniProtKB-KW"/>
</dbReference>
<comment type="caution">
    <text evidence="6">The sequence shown here is derived from an EMBL/GenBank/DDBJ whole genome shotgun (WGS) entry which is preliminary data.</text>
</comment>
<dbReference type="Pfam" id="PF00753">
    <property type="entry name" value="Lactamase_B"/>
    <property type="match status" value="1"/>
</dbReference>
<dbReference type="RefSeq" id="WP_149676398.1">
    <property type="nucleotide sequence ID" value="NZ_VTUZ01000071.1"/>
</dbReference>
<dbReference type="Proteomes" id="UP000325273">
    <property type="component" value="Unassembled WGS sequence"/>
</dbReference>
<reference evidence="6 7" key="1">
    <citation type="submission" date="2019-08" db="EMBL/GenBank/DDBJ databases">
        <title>Paraburkholderia sp. DCY113.</title>
        <authorList>
            <person name="Kang J."/>
        </authorList>
    </citation>
    <scope>NUCLEOTIDE SEQUENCE [LARGE SCALE GENOMIC DNA]</scope>
    <source>
        <strain evidence="6 7">DCY113</strain>
    </source>
</reference>